<evidence type="ECO:0000313" key="3">
    <source>
        <dbReference type="Proteomes" id="UP000184330"/>
    </source>
</evidence>
<gene>
    <name evidence="2" type="ORF">PAC_09823</name>
</gene>
<accession>A0A1L7X4H5</accession>
<protein>
    <recommendedName>
        <fullName evidence="4">IgE-binding protein</fullName>
    </recommendedName>
</protein>
<dbReference type="OrthoDB" id="5430620at2759"/>
<dbReference type="EMBL" id="FJOG01000015">
    <property type="protein sequence ID" value="CZR59928.1"/>
    <property type="molecule type" value="Genomic_DNA"/>
</dbReference>
<keyword evidence="1" id="KW-0732">Signal</keyword>
<evidence type="ECO:0000256" key="1">
    <source>
        <dbReference type="SAM" id="SignalP"/>
    </source>
</evidence>
<dbReference type="STRING" id="576137.A0A1L7X4H5"/>
<organism evidence="2 3">
    <name type="scientific">Phialocephala subalpina</name>
    <dbReference type="NCBI Taxonomy" id="576137"/>
    <lineage>
        <taxon>Eukaryota</taxon>
        <taxon>Fungi</taxon>
        <taxon>Dikarya</taxon>
        <taxon>Ascomycota</taxon>
        <taxon>Pezizomycotina</taxon>
        <taxon>Leotiomycetes</taxon>
        <taxon>Helotiales</taxon>
        <taxon>Mollisiaceae</taxon>
        <taxon>Phialocephala</taxon>
        <taxon>Phialocephala fortinii species complex</taxon>
    </lineage>
</organism>
<sequence length="196" mass="19734">MFSLRNTLTVALTFGTAVADTFTLTASLPGSPLDGLAVNAGGEAFHLGGSPGFYCPTSVGSACPNTTETIFAAELTALDVEVPGGQQVYVQANGALGFTQAHSASVPVGATIGGFVNVTVASDCHAPWEVITWKSPDGSTGGIEACSEVPVGTNGTAVYNVYAVTPAYNQTGCVKLAGLLASYLGTGAGFGAWQYI</sequence>
<feature type="signal peptide" evidence="1">
    <location>
        <begin position="1"/>
        <end position="19"/>
    </location>
</feature>
<evidence type="ECO:0000313" key="2">
    <source>
        <dbReference type="EMBL" id="CZR59928.1"/>
    </source>
</evidence>
<evidence type="ECO:0008006" key="4">
    <source>
        <dbReference type="Google" id="ProtNLM"/>
    </source>
</evidence>
<dbReference type="AlphaFoldDB" id="A0A1L7X4H5"/>
<dbReference type="InterPro" id="IPR052820">
    <property type="entry name" value="PhiA_domain"/>
</dbReference>
<proteinExistence type="predicted"/>
<dbReference type="PANTHER" id="PTHR42047:SF1">
    <property type="entry name" value="PROTEIN, PUTATIVE (AFU_ORTHOLOGUE AFUA_6G03560)-RELATED"/>
    <property type="match status" value="1"/>
</dbReference>
<name>A0A1L7X4H5_9HELO</name>
<feature type="chain" id="PRO_5012544023" description="IgE-binding protein" evidence="1">
    <location>
        <begin position="20"/>
        <end position="196"/>
    </location>
</feature>
<reference evidence="2 3" key="1">
    <citation type="submission" date="2016-03" db="EMBL/GenBank/DDBJ databases">
        <authorList>
            <person name="Ploux O."/>
        </authorList>
    </citation>
    <scope>NUCLEOTIDE SEQUENCE [LARGE SCALE GENOMIC DNA]</scope>
    <source>
        <strain evidence="2 3">UAMH 11012</strain>
    </source>
</reference>
<dbReference type="PANTHER" id="PTHR42047">
    <property type="entry name" value="PROTEIN, PUTATIVE (AFU_ORTHOLOGUE AFUA_6G03560)-RELATED"/>
    <property type="match status" value="1"/>
</dbReference>
<dbReference type="Proteomes" id="UP000184330">
    <property type="component" value="Unassembled WGS sequence"/>
</dbReference>
<keyword evidence="3" id="KW-1185">Reference proteome</keyword>